<dbReference type="Pfam" id="PF13458">
    <property type="entry name" value="Peripla_BP_6"/>
    <property type="match status" value="1"/>
</dbReference>
<dbReference type="PANTHER" id="PTHR30483">
    <property type="entry name" value="LEUCINE-SPECIFIC-BINDING PROTEIN"/>
    <property type="match status" value="1"/>
</dbReference>
<reference evidence="6" key="1">
    <citation type="submission" date="2017-02" db="EMBL/GenBank/DDBJ databases">
        <authorList>
            <person name="Varghese N."/>
            <person name="Submissions S."/>
        </authorList>
    </citation>
    <scope>NUCLEOTIDE SEQUENCE [LARGE SCALE GENOMIC DNA]</scope>
    <source>
        <strain evidence="6">ATCC 27094</strain>
    </source>
</reference>
<dbReference type="Proteomes" id="UP000190092">
    <property type="component" value="Unassembled WGS sequence"/>
</dbReference>
<evidence type="ECO:0000256" key="1">
    <source>
        <dbReference type="ARBA" id="ARBA00010062"/>
    </source>
</evidence>
<accession>A0A1T4RX18</accession>
<evidence type="ECO:0000256" key="2">
    <source>
        <dbReference type="ARBA" id="ARBA00022729"/>
    </source>
</evidence>
<dbReference type="InterPro" id="IPR028081">
    <property type="entry name" value="Leu-bd"/>
</dbReference>
<evidence type="ECO:0000313" key="5">
    <source>
        <dbReference type="EMBL" id="SKA20495.1"/>
    </source>
</evidence>
<evidence type="ECO:0000256" key="3">
    <source>
        <dbReference type="ARBA" id="ARBA00022970"/>
    </source>
</evidence>
<dbReference type="InterPro" id="IPR051010">
    <property type="entry name" value="BCAA_transport"/>
</dbReference>
<evidence type="ECO:0000313" key="6">
    <source>
        <dbReference type="Proteomes" id="UP000190092"/>
    </source>
</evidence>
<proteinExistence type="inferred from homology"/>
<dbReference type="SUPFAM" id="SSF53822">
    <property type="entry name" value="Periplasmic binding protein-like I"/>
    <property type="match status" value="1"/>
</dbReference>
<dbReference type="CDD" id="cd06338">
    <property type="entry name" value="PBP1_ABC_ligand_binding-like"/>
    <property type="match status" value="1"/>
</dbReference>
<dbReference type="AlphaFoldDB" id="A0A1T4RX18"/>
<dbReference type="InterPro" id="IPR028082">
    <property type="entry name" value="Peripla_BP_I"/>
</dbReference>
<dbReference type="GO" id="GO:0006865">
    <property type="term" value="P:amino acid transport"/>
    <property type="evidence" value="ECO:0007669"/>
    <property type="project" value="UniProtKB-KW"/>
</dbReference>
<protein>
    <submittedName>
        <fullName evidence="5">Amino acid/amide ABC transporter substrate-binding protein, HAAT family</fullName>
    </submittedName>
</protein>
<comment type="similarity">
    <text evidence="1">Belongs to the leucine-binding protein family.</text>
</comment>
<feature type="domain" description="Leucine-binding protein" evidence="4">
    <location>
        <begin position="34"/>
        <end position="369"/>
    </location>
</feature>
<evidence type="ECO:0000259" key="4">
    <source>
        <dbReference type="Pfam" id="PF13458"/>
    </source>
</evidence>
<dbReference type="RefSeq" id="WP_170921041.1">
    <property type="nucleotide sequence ID" value="NZ_FUWJ01000006.1"/>
</dbReference>
<gene>
    <name evidence="5" type="ORF">SAMN02745126_04118</name>
</gene>
<organism evidence="5 6">
    <name type="scientific">Enhydrobacter aerosaccus</name>
    <dbReference type="NCBI Taxonomy" id="225324"/>
    <lineage>
        <taxon>Bacteria</taxon>
        <taxon>Pseudomonadati</taxon>
        <taxon>Pseudomonadota</taxon>
        <taxon>Alphaproteobacteria</taxon>
        <taxon>Hyphomicrobiales</taxon>
        <taxon>Enhydrobacter</taxon>
    </lineage>
</organism>
<name>A0A1T4RX18_9HYPH</name>
<keyword evidence="6" id="KW-1185">Reference proteome</keyword>
<keyword evidence="2" id="KW-0732">Signal</keyword>
<keyword evidence="3" id="KW-0029">Amino-acid transport</keyword>
<dbReference type="EMBL" id="FUWJ01000006">
    <property type="protein sequence ID" value="SKA20495.1"/>
    <property type="molecule type" value="Genomic_DNA"/>
</dbReference>
<dbReference type="Gene3D" id="3.40.50.2300">
    <property type="match status" value="2"/>
</dbReference>
<dbReference type="STRING" id="225324.SAMN02745126_04118"/>
<keyword evidence="3" id="KW-0813">Transport</keyword>
<dbReference type="PANTHER" id="PTHR30483:SF37">
    <property type="entry name" value="ABC TRANSPORTER SUBSTRATE-BINDING PROTEIN"/>
    <property type="match status" value="1"/>
</dbReference>
<sequence>MRRRDVLRGAAAAAVIVPSPAIRSAYAQTAKTLVIGGSVPLTGAAAETGLNVNNGYITAATYLNDVLGGVEIAGEKYRIELKLFDDASDPARATTLIQRQLDDGTDFFLGSFGSNIVLPTAAITERAKKPMVQTGGGADAIFTRGFKYVFGMFPRATRQFASAAALFKTLKPTPQTYSVIYTNDAFSKTAGEGVRLACDAAGLQRLETYELPAKVTDVSSVLASIRSKTPDILVCVMHDQDSLLIARQMVATNTNVKLLFQGLGPQLASFREALGKYSDGLCCSTYWDESVPYKDKFFGDSKKFADYYRSKFTRPIAYHVAGAAACIETYVMAMQAAKSIKPESVRDALAAANFETFYARIKFTPEGDGDALLLGGMIGQVQKGKLETVYPAEARSAEAIYPTPTWDKKA</sequence>